<dbReference type="Proteomes" id="UP000736335">
    <property type="component" value="Unassembled WGS sequence"/>
</dbReference>
<evidence type="ECO:0000313" key="4">
    <source>
        <dbReference type="EMBL" id="KAF9778476.1"/>
    </source>
</evidence>
<keyword evidence="5" id="KW-1185">Reference proteome</keyword>
<dbReference type="AlphaFoldDB" id="A0A9P6L0Z5"/>
<dbReference type="OrthoDB" id="5106486at2759"/>
<proteinExistence type="predicted"/>
<feature type="non-terminal residue" evidence="4">
    <location>
        <position position="1"/>
    </location>
</feature>
<evidence type="ECO:0000259" key="3">
    <source>
        <dbReference type="Pfam" id="PF24883"/>
    </source>
</evidence>
<dbReference type="Pfam" id="PF24883">
    <property type="entry name" value="NPHP3_N"/>
    <property type="match status" value="1"/>
</dbReference>
<evidence type="ECO:0000256" key="1">
    <source>
        <dbReference type="ARBA" id="ARBA00022737"/>
    </source>
</evidence>
<sequence>RCLKGTRGTVLDEIELWACDFYKAPGYWLNGLAGTGKSTIAQTIAERPFAEGRLGASFFCSRDFEDRSNLRFIFPTLAVQLARTYTKFRSIFVTLVRSDPEVAHESLYGQMDKLIVQPLVESAISTVIVIDALDECKDDEPASAILSVLGVRATLRPSGTSAVGESQLQPTRNNGAKGERLPYIHPKSSWSKTRWTSVLR</sequence>
<evidence type="ECO:0000256" key="2">
    <source>
        <dbReference type="SAM" id="MobiDB-lite"/>
    </source>
</evidence>
<dbReference type="InterPro" id="IPR027417">
    <property type="entry name" value="P-loop_NTPase"/>
</dbReference>
<protein>
    <recommendedName>
        <fullName evidence="3">Nephrocystin 3-like N-terminal domain-containing protein</fullName>
    </recommendedName>
</protein>
<feature type="region of interest" description="Disordered" evidence="2">
    <location>
        <begin position="160"/>
        <end position="184"/>
    </location>
</feature>
<dbReference type="SUPFAM" id="SSF52540">
    <property type="entry name" value="P-loop containing nucleoside triphosphate hydrolases"/>
    <property type="match status" value="1"/>
</dbReference>
<feature type="domain" description="Nephrocystin 3-like N-terminal" evidence="3">
    <location>
        <begin position="14"/>
        <end position="148"/>
    </location>
</feature>
<comment type="caution">
    <text evidence="4">The sequence shown here is derived from an EMBL/GenBank/DDBJ whole genome shotgun (WGS) entry which is preliminary data.</text>
</comment>
<accession>A0A9P6L0Z5</accession>
<feature type="compositionally biased region" description="Polar residues" evidence="2">
    <location>
        <begin position="160"/>
        <end position="174"/>
    </location>
</feature>
<organism evidence="4 5">
    <name type="scientific">Thelephora terrestris</name>
    <dbReference type="NCBI Taxonomy" id="56493"/>
    <lineage>
        <taxon>Eukaryota</taxon>
        <taxon>Fungi</taxon>
        <taxon>Dikarya</taxon>
        <taxon>Basidiomycota</taxon>
        <taxon>Agaricomycotina</taxon>
        <taxon>Agaricomycetes</taxon>
        <taxon>Thelephorales</taxon>
        <taxon>Thelephoraceae</taxon>
        <taxon>Thelephora</taxon>
    </lineage>
</organism>
<reference evidence="4" key="2">
    <citation type="submission" date="2020-11" db="EMBL/GenBank/DDBJ databases">
        <authorList>
            <consortium name="DOE Joint Genome Institute"/>
            <person name="Kuo A."/>
            <person name="Miyauchi S."/>
            <person name="Kiss E."/>
            <person name="Drula E."/>
            <person name="Kohler A."/>
            <person name="Sanchez-Garcia M."/>
            <person name="Andreopoulos B."/>
            <person name="Barry K.W."/>
            <person name="Bonito G."/>
            <person name="Buee M."/>
            <person name="Carver A."/>
            <person name="Chen C."/>
            <person name="Cichocki N."/>
            <person name="Clum A."/>
            <person name="Culley D."/>
            <person name="Crous P.W."/>
            <person name="Fauchery L."/>
            <person name="Girlanda M."/>
            <person name="Hayes R."/>
            <person name="Keri Z."/>
            <person name="Labutti K."/>
            <person name="Lipzen A."/>
            <person name="Lombard V."/>
            <person name="Magnuson J."/>
            <person name="Maillard F."/>
            <person name="Morin E."/>
            <person name="Murat C."/>
            <person name="Nolan M."/>
            <person name="Ohm R."/>
            <person name="Pangilinan J."/>
            <person name="Pereira M."/>
            <person name="Perotto S."/>
            <person name="Peter M."/>
            <person name="Riley R."/>
            <person name="Sitrit Y."/>
            <person name="Stielow B."/>
            <person name="Szollosi G."/>
            <person name="Zifcakova L."/>
            <person name="Stursova M."/>
            <person name="Spatafora J.W."/>
            <person name="Tedersoo L."/>
            <person name="Vaario L.-M."/>
            <person name="Yamada A."/>
            <person name="Yan M."/>
            <person name="Wang P."/>
            <person name="Xu J."/>
            <person name="Bruns T."/>
            <person name="Baldrian P."/>
            <person name="Vilgalys R."/>
            <person name="Henrissat B."/>
            <person name="Grigoriev I.V."/>
            <person name="Hibbett D."/>
            <person name="Nagy L.G."/>
            <person name="Martin F.M."/>
        </authorList>
    </citation>
    <scope>NUCLEOTIDE SEQUENCE</scope>
    <source>
        <strain evidence="4">UH-Tt-Lm1</strain>
    </source>
</reference>
<evidence type="ECO:0000313" key="5">
    <source>
        <dbReference type="Proteomes" id="UP000736335"/>
    </source>
</evidence>
<name>A0A9P6L0Z5_9AGAM</name>
<reference evidence="4" key="1">
    <citation type="journal article" date="2020" name="Nat. Commun.">
        <title>Large-scale genome sequencing of mycorrhizal fungi provides insights into the early evolution of symbiotic traits.</title>
        <authorList>
            <person name="Miyauchi S."/>
            <person name="Kiss E."/>
            <person name="Kuo A."/>
            <person name="Drula E."/>
            <person name="Kohler A."/>
            <person name="Sanchez-Garcia M."/>
            <person name="Morin E."/>
            <person name="Andreopoulos B."/>
            <person name="Barry K.W."/>
            <person name="Bonito G."/>
            <person name="Buee M."/>
            <person name="Carver A."/>
            <person name="Chen C."/>
            <person name="Cichocki N."/>
            <person name="Clum A."/>
            <person name="Culley D."/>
            <person name="Crous P.W."/>
            <person name="Fauchery L."/>
            <person name="Girlanda M."/>
            <person name="Hayes R.D."/>
            <person name="Keri Z."/>
            <person name="LaButti K."/>
            <person name="Lipzen A."/>
            <person name="Lombard V."/>
            <person name="Magnuson J."/>
            <person name="Maillard F."/>
            <person name="Murat C."/>
            <person name="Nolan M."/>
            <person name="Ohm R.A."/>
            <person name="Pangilinan J."/>
            <person name="Pereira M.F."/>
            <person name="Perotto S."/>
            <person name="Peter M."/>
            <person name="Pfister S."/>
            <person name="Riley R."/>
            <person name="Sitrit Y."/>
            <person name="Stielow J.B."/>
            <person name="Szollosi G."/>
            <person name="Zifcakova L."/>
            <person name="Stursova M."/>
            <person name="Spatafora J.W."/>
            <person name="Tedersoo L."/>
            <person name="Vaario L.M."/>
            <person name="Yamada A."/>
            <person name="Yan M."/>
            <person name="Wang P."/>
            <person name="Xu J."/>
            <person name="Bruns T."/>
            <person name="Baldrian P."/>
            <person name="Vilgalys R."/>
            <person name="Dunand C."/>
            <person name="Henrissat B."/>
            <person name="Grigoriev I.V."/>
            <person name="Hibbett D."/>
            <person name="Nagy L.G."/>
            <person name="Martin F.M."/>
        </authorList>
    </citation>
    <scope>NUCLEOTIDE SEQUENCE</scope>
    <source>
        <strain evidence="4">UH-Tt-Lm1</strain>
    </source>
</reference>
<dbReference type="Gene3D" id="3.40.50.300">
    <property type="entry name" value="P-loop containing nucleotide triphosphate hydrolases"/>
    <property type="match status" value="1"/>
</dbReference>
<dbReference type="InterPro" id="IPR056884">
    <property type="entry name" value="NPHP3-like_N"/>
</dbReference>
<keyword evidence="1" id="KW-0677">Repeat</keyword>
<dbReference type="EMBL" id="WIUZ02000023">
    <property type="protein sequence ID" value="KAF9778476.1"/>
    <property type="molecule type" value="Genomic_DNA"/>
</dbReference>
<gene>
    <name evidence="4" type="ORF">BJ322DRAFT_1014775</name>
</gene>
<dbReference type="PANTHER" id="PTHR10039">
    <property type="entry name" value="AMELOGENIN"/>
    <property type="match status" value="1"/>
</dbReference>